<dbReference type="Pfam" id="PF03647">
    <property type="entry name" value="Tmemb_14"/>
    <property type="match status" value="1"/>
</dbReference>
<dbReference type="Gene3D" id="1.10.10.1740">
    <property type="entry name" value="Transmembrane protein 14-like"/>
    <property type="match status" value="1"/>
</dbReference>
<evidence type="ECO:0000313" key="7">
    <source>
        <dbReference type="Proteomes" id="UP001147733"/>
    </source>
</evidence>
<evidence type="ECO:0000256" key="5">
    <source>
        <dbReference type="ARBA" id="ARBA00023136"/>
    </source>
</evidence>
<proteinExistence type="inferred from homology"/>
<keyword evidence="4" id="KW-1133">Transmembrane helix</keyword>
<keyword evidence="7" id="KW-1185">Reference proteome</keyword>
<accession>A0A9W9PDU6</accession>
<dbReference type="InterPro" id="IPR005349">
    <property type="entry name" value="TMEM14"/>
</dbReference>
<dbReference type="GeneID" id="81379134"/>
<dbReference type="PANTHER" id="PTHR12668:SF53">
    <property type="entry name" value="TMEM14 PROTEIN HOMOLOG YJR085C"/>
    <property type="match status" value="1"/>
</dbReference>
<dbReference type="AlphaFoldDB" id="A0A9W9PDU6"/>
<dbReference type="Proteomes" id="UP001147733">
    <property type="component" value="Unassembled WGS sequence"/>
</dbReference>
<comment type="caution">
    <text evidence="6">The sequence shown here is derived from an EMBL/GenBank/DDBJ whole genome shotgun (WGS) entry which is preliminary data.</text>
</comment>
<dbReference type="InterPro" id="IPR044890">
    <property type="entry name" value="TMEM14_sf"/>
</dbReference>
<dbReference type="GO" id="GO:0016020">
    <property type="term" value="C:membrane"/>
    <property type="evidence" value="ECO:0007669"/>
    <property type="project" value="UniProtKB-SubCell"/>
</dbReference>
<evidence type="ECO:0000313" key="6">
    <source>
        <dbReference type="EMBL" id="KAJ5242720.1"/>
    </source>
</evidence>
<evidence type="ECO:0000256" key="4">
    <source>
        <dbReference type="ARBA" id="ARBA00022989"/>
    </source>
</evidence>
<reference evidence="6" key="1">
    <citation type="submission" date="2022-11" db="EMBL/GenBank/DDBJ databases">
        <authorList>
            <person name="Petersen C."/>
        </authorList>
    </citation>
    <scope>NUCLEOTIDE SEQUENCE</scope>
    <source>
        <strain evidence="6">IBT 23319</strain>
    </source>
</reference>
<reference evidence="6" key="2">
    <citation type="journal article" date="2023" name="IMA Fungus">
        <title>Comparative genomic study of the Penicillium genus elucidates a diverse pangenome and 15 lateral gene transfer events.</title>
        <authorList>
            <person name="Petersen C."/>
            <person name="Sorensen T."/>
            <person name="Nielsen M.R."/>
            <person name="Sondergaard T.E."/>
            <person name="Sorensen J.L."/>
            <person name="Fitzpatrick D.A."/>
            <person name="Frisvad J.C."/>
            <person name="Nielsen K.L."/>
        </authorList>
    </citation>
    <scope>NUCLEOTIDE SEQUENCE</scope>
    <source>
        <strain evidence="6">IBT 23319</strain>
    </source>
</reference>
<dbReference type="RefSeq" id="XP_056505724.1">
    <property type="nucleotide sequence ID" value="XM_056639967.1"/>
</dbReference>
<sequence>MAEHPSFTLAALRKSSFLPGGVLGYLKTRSAPSLIAGVGLGLSYGYAGYLIKENRDYGTELALANSVLLLASAIPRIIKTQVKSPVPIILGATGSLATFYYQKKVREFRYGV</sequence>
<evidence type="ECO:0000256" key="1">
    <source>
        <dbReference type="ARBA" id="ARBA00004370"/>
    </source>
</evidence>
<name>A0A9W9PDU6_PENCI</name>
<comment type="subcellular location">
    <subcellularLocation>
        <location evidence="1">Membrane</location>
    </subcellularLocation>
</comment>
<dbReference type="EMBL" id="JAPQKT010000001">
    <property type="protein sequence ID" value="KAJ5242720.1"/>
    <property type="molecule type" value="Genomic_DNA"/>
</dbReference>
<organism evidence="6 7">
    <name type="scientific">Penicillium citrinum</name>
    <dbReference type="NCBI Taxonomy" id="5077"/>
    <lineage>
        <taxon>Eukaryota</taxon>
        <taxon>Fungi</taxon>
        <taxon>Dikarya</taxon>
        <taxon>Ascomycota</taxon>
        <taxon>Pezizomycotina</taxon>
        <taxon>Eurotiomycetes</taxon>
        <taxon>Eurotiomycetidae</taxon>
        <taxon>Eurotiales</taxon>
        <taxon>Aspergillaceae</taxon>
        <taxon>Penicillium</taxon>
    </lineage>
</organism>
<dbReference type="OrthoDB" id="5620at2759"/>
<evidence type="ECO:0000256" key="2">
    <source>
        <dbReference type="ARBA" id="ARBA00007590"/>
    </source>
</evidence>
<keyword evidence="3" id="KW-0812">Transmembrane</keyword>
<keyword evidence="5" id="KW-0472">Membrane</keyword>
<dbReference type="PANTHER" id="PTHR12668">
    <property type="entry name" value="TRANSMEMBRANE PROTEIN 14, 15"/>
    <property type="match status" value="1"/>
</dbReference>
<gene>
    <name evidence="6" type="ORF">N7469_001047</name>
</gene>
<protein>
    <submittedName>
        <fullName evidence="6">Uncharacterized protein</fullName>
    </submittedName>
</protein>
<evidence type="ECO:0000256" key="3">
    <source>
        <dbReference type="ARBA" id="ARBA00022692"/>
    </source>
</evidence>
<comment type="similarity">
    <text evidence="2">Belongs to the TMEM14 family.</text>
</comment>